<dbReference type="PIRSF" id="PIRSF005485">
    <property type="entry name" value="HrcA"/>
    <property type="match status" value="1"/>
</dbReference>
<dbReference type="AlphaFoldDB" id="A0A1N7KZ67"/>
<dbReference type="STRING" id="252246.SAMN05421799_102293"/>
<feature type="domain" description="Heat-inducible transcription repressor HrcA C-terminal" evidence="7">
    <location>
        <begin position="104"/>
        <end position="323"/>
    </location>
</feature>
<accession>A0A1N7KZ67</accession>
<dbReference type="InterPro" id="IPR002571">
    <property type="entry name" value="HrcA"/>
</dbReference>
<evidence type="ECO:0000256" key="5">
    <source>
        <dbReference type="ARBA" id="ARBA00055319"/>
    </source>
</evidence>
<dbReference type="Gene3D" id="3.30.390.60">
    <property type="entry name" value="Heat-inducible transcription repressor hrca homolog, domain 3"/>
    <property type="match status" value="1"/>
</dbReference>
<dbReference type="FunFam" id="1.10.10.10:FF:000049">
    <property type="entry name" value="Heat-inducible transcription repressor HrcA"/>
    <property type="match status" value="1"/>
</dbReference>
<dbReference type="Pfam" id="PF01628">
    <property type="entry name" value="HrcA"/>
    <property type="match status" value="1"/>
</dbReference>
<dbReference type="OrthoDB" id="9783139at2"/>
<dbReference type="InterPro" id="IPR029016">
    <property type="entry name" value="GAF-like_dom_sf"/>
</dbReference>
<organism evidence="9 10">
    <name type="scientific">Alicyclobacillus vulcanalis</name>
    <dbReference type="NCBI Taxonomy" id="252246"/>
    <lineage>
        <taxon>Bacteria</taxon>
        <taxon>Bacillati</taxon>
        <taxon>Bacillota</taxon>
        <taxon>Bacilli</taxon>
        <taxon>Bacillales</taxon>
        <taxon>Alicyclobacillaceae</taxon>
        <taxon>Alicyclobacillus</taxon>
    </lineage>
</organism>
<dbReference type="NCBIfam" id="TIGR00331">
    <property type="entry name" value="hrcA"/>
    <property type="match status" value="1"/>
</dbReference>
<dbReference type="Proteomes" id="UP000186156">
    <property type="component" value="Unassembled WGS sequence"/>
</dbReference>
<evidence type="ECO:0000256" key="4">
    <source>
        <dbReference type="ARBA" id="ARBA00023163"/>
    </source>
</evidence>
<dbReference type="Pfam" id="PF03444">
    <property type="entry name" value="WHD_HrcA"/>
    <property type="match status" value="1"/>
</dbReference>
<evidence type="ECO:0000259" key="8">
    <source>
        <dbReference type="Pfam" id="PF03444"/>
    </source>
</evidence>
<dbReference type="GO" id="GO:0003677">
    <property type="term" value="F:DNA binding"/>
    <property type="evidence" value="ECO:0007669"/>
    <property type="project" value="InterPro"/>
</dbReference>
<protein>
    <recommendedName>
        <fullName evidence="6">Heat-inducible transcription repressor HrcA</fullName>
    </recommendedName>
</protein>
<gene>
    <name evidence="6" type="primary">hrcA</name>
    <name evidence="9" type="ORF">SAMN05421799_102293</name>
</gene>
<feature type="domain" description="Winged helix-turn-helix transcription repressor HrcA DNA-binding" evidence="8">
    <location>
        <begin position="1"/>
        <end position="72"/>
    </location>
</feature>
<dbReference type="PANTHER" id="PTHR34824:SF1">
    <property type="entry name" value="HEAT-INDUCIBLE TRANSCRIPTION REPRESSOR HRCA"/>
    <property type="match status" value="1"/>
</dbReference>
<comment type="similarity">
    <text evidence="6">Belongs to the HrcA family.</text>
</comment>
<dbReference type="Gene3D" id="1.10.10.10">
    <property type="entry name" value="Winged helix-like DNA-binding domain superfamily/Winged helix DNA-binding domain"/>
    <property type="match status" value="1"/>
</dbReference>
<dbReference type="GO" id="GO:0045892">
    <property type="term" value="P:negative regulation of DNA-templated transcription"/>
    <property type="evidence" value="ECO:0007669"/>
    <property type="project" value="UniProtKB-UniRule"/>
</dbReference>
<sequence>MLTPRQQLILSAIIEDYVRMAEPIGSRALAKHDEIQFSPATIRNEMADLEEMGYLTQPHASAGRVPSQKGYRFYVDNLLRLGQMDRETGEFLKSVFSKRIDEVEQVTREVANVLSMLTKQTVIVLGPKTDTEKLRKIELIPLGGGRAIAILVTNSGHVETVHVRFASEMEAADVEKLVRVLNDKVVGVPISDLKRTLYAELAGELRRTVERFEDAIAVLNEVCQVPEREEAVYIGGASNVLAQPEFHDVGKAKPILSLLEQNEFISNWFPKAENGIEVRIGAENAVVELKDCTVIATTYRLGGVPVGHIGVLGPTRMDYNRVMQILSFTSQALTDFLTRFASSG</sequence>
<dbReference type="InterPro" id="IPR023120">
    <property type="entry name" value="WHTH_transcript_rep_HrcA_IDD"/>
</dbReference>
<evidence type="ECO:0000313" key="10">
    <source>
        <dbReference type="Proteomes" id="UP000186156"/>
    </source>
</evidence>
<evidence type="ECO:0000313" key="9">
    <source>
        <dbReference type="EMBL" id="SIS66932.1"/>
    </source>
</evidence>
<dbReference type="EMBL" id="FTOO01000002">
    <property type="protein sequence ID" value="SIS66932.1"/>
    <property type="molecule type" value="Genomic_DNA"/>
</dbReference>
<evidence type="ECO:0000256" key="6">
    <source>
        <dbReference type="HAMAP-Rule" id="MF_00081"/>
    </source>
</evidence>
<keyword evidence="2 6" id="KW-0805">Transcription regulation</keyword>
<dbReference type="PANTHER" id="PTHR34824">
    <property type="entry name" value="HEAT-INDUCIBLE TRANSCRIPTION REPRESSOR HRCA"/>
    <property type="match status" value="1"/>
</dbReference>
<evidence type="ECO:0000256" key="1">
    <source>
        <dbReference type="ARBA" id="ARBA00022491"/>
    </source>
</evidence>
<name>A0A1N7KZ67_9BACL</name>
<dbReference type="InterPro" id="IPR036390">
    <property type="entry name" value="WH_DNA-bd_sf"/>
</dbReference>
<evidence type="ECO:0000256" key="3">
    <source>
        <dbReference type="ARBA" id="ARBA00023016"/>
    </source>
</evidence>
<evidence type="ECO:0000256" key="2">
    <source>
        <dbReference type="ARBA" id="ARBA00023015"/>
    </source>
</evidence>
<dbReference type="InterPro" id="IPR005104">
    <property type="entry name" value="WHTH_HrcA_DNA-bd"/>
</dbReference>
<dbReference type="InterPro" id="IPR021153">
    <property type="entry name" value="HrcA_C"/>
</dbReference>
<evidence type="ECO:0000259" key="7">
    <source>
        <dbReference type="Pfam" id="PF01628"/>
    </source>
</evidence>
<dbReference type="HAMAP" id="MF_00081">
    <property type="entry name" value="HrcA"/>
    <property type="match status" value="1"/>
</dbReference>
<proteinExistence type="inferred from homology"/>
<dbReference type="Gene3D" id="3.30.450.40">
    <property type="match status" value="1"/>
</dbReference>
<dbReference type="SUPFAM" id="SSF55781">
    <property type="entry name" value="GAF domain-like"/>
    <property type="match status" value="1"/>
</dbReference>
<dbReference type="RefSeq" id="WP_076345217.1">
    <property type="nucleotide sequence ID" value="NZ_FTOO01000002.1"/>
</dbReference>
<dbReference type="InterPro" id="IPR036388">
    <property type="entry name" value="WH-like_DNA-bd_sf"/>
</dbReference>
<keyword evidence="4 6" id="KW-0804">Transcription</keyword>
<keyword evidence="10" id="KW-1185">Reference proteome</keyword>
<reference evidence="10" key="1">
    <citation type="submission" date="2017-01" db="EMBL/GenBank/DDBJ databases">
        <authorList>
            <person name="Varghese N."/>
            <person name="Submissions S."/>
        </authorList>
    </citation>
    <scope>NUCLEOTIDE SEQUENCE [LARGE SCALE GENOMIC DNA]</scope>
    <source>
        <strain evidence="10">DSM 16176</strain>
    </source>
</reference>
<keyword evidence="3 6" id="KW-0346">Stress response</keyword>
<comment type="function">
    <text evidence="5 6">Negative regulator of class I heat shock genes (grpE-dnaK-dnaJ and groELS operons). Prevents heat-shock induction of these operons.</text>
</comment>
<keyword evidence="1 6" id="KW-0678">Repressor</keyword>
<dbReference type="SUPFAM" id="SSF46785">
    <property type="entry name" value="Winged helix' DNA-binding domain"/>
    <property type="match status" value="1"/>
</dbReference>